<keyword evidence="2" id="KW-1185">Reference proteome</keyword>
<dbReference type="CDD" id="cd02537">
    <property type="entry name" value="GT8_Glycogenin"/>
    <property type="match status" value="1"/>
</dbReference>
<dbReference type="InterPro" id="IPR029044">
    <property type="entry name" value="Nucleotide-diphossugar_trans"/>
</dbReference>
<organism evidence="1 2">
    <name type="scientific">Actibacterium naphthalenivorans</name>
    <dbReference type="NCBI Taxonomy" id="1614693"/>
    <lineage>
        <taxon>Bacteria</taxon>
        <taxon>Pseudomonadati</taxon>
        <taxon>Pseudomonadota</taxon>
        <taxon>Alphaproteobacteria</taxon>
        <taxon>Rhodobacterales</taxon>
        <taxon>Roseobacteraceae</taxon>
        <taxon>Actibacterium</taxon>
    </lineage>
</organism>
<sequence length="277" mass="30868">MTGLHPDGPARGDCAYATLVTNADFALGAKALLRSLVLSGTTADLVVLHTGGVAAEDLAPLSALGARLVRTDLLPTSDAFNEAHAKAKLHAAAPFTKGTKPGFHTPLDNFAKLRLWQLDYARVVFLDADTLVLRNVDKLFSYPEFCAAPNVYESLADFHRMNSGVFTARPSQATFDAMLARLDAPGAFWRRTDQTFLQAYFPDWHGLPVFCNMLQYVWFAMPDLWSWPDIRILHFQYEKPWQDHEKAEKLRPLIDLWRAYAGDGPVPALDDLPEPAR</sequence>
<dbReference type="Proteomes" id="UP000585681">
    <property type="component" value="Unassembled WGS sequence"/>
</dbReference>
<name>A0A840CB53_9RHOB</name>
<dbReference type="InterPro" id="IPR002495">
    <property type="entry name" value="Glyco_trans_8"/>
</dbReference>
<dbReference type="GO" id="GO:0016757">
    <property type="term" value="F:glycosyltransferase activity"/>
    <property type="evidence" value="ECO:0007669"/>
    <property type="project" value="InterPro"/>
</dbReference>
<proteinExistence type="predicted"/>
<dbReference type="AlphaFoldDB" id="A0A840CB53"/>
<dbReference type="SUPFAM" id="SSF53448">
    <property type="entry name" value="Nucleotide-diphospho-sugar transferases"/>
    <property type="match status" value="1"/>
</dbReference>
<dbReference type="RefSeq" id="WP_054538781.1">
    <property type="nucleotide sequence ID" value="NZ_JACIEQ010000002.1"/>
</dbReference>
<dbReference type="Gene3D" id="3.90.550.10">
    <property type="entry name" value="Spore Coat Polysaccharide Biosynthesis Protein SpsA, Chain A"/>
    <property type="match status" value="1"/>
</dbReference>
<gene>
    <name evidence="1" type="ORF">GGR17_001902</name>
</gene>
<protein>
    <submittedName>
        <fullName evidence="1">Alpha-N-acetylglucosamine transferase</fullName>
    </submittedName>
</protein>
<evidence type="ECO:0000313" key="2">
    <source>
        <dbReference type="Proteomes" id="UP000585681"/>
    </source>
</evidence>
<keyword evidence="1" id="KW-0808">Transferase</keyword>
<comment type="caution">
    <text evidence="1">The sequence shown here is derived from an EMBL/GenBank/DDBJ whole genome shotgun (WGS) entry which is preliminary data.</text>
</comment>
<dbReference type="EMBL" id="JACIEQ010000002">
    <property type="protein sequence ID" value="MBB4022093.1"/>
    <property type="molecule type" value="Genomic_DNA"/>
</dbReference>
<reference evidence="1" key="1">
    <citation type="submission" date="2020-08" db="EMBL/GenBank/DDBJ databases">
        <title>Genomic Encyclopedia of Type Strains, Phase IV (KMG-IV): sequencing the most valuable type-strain genomes for metagenomic binning, comparative biology and taxonomic classification.</title>
        <authorList>
            <person name="Goeker M."/>
        </authorList>
    </citation>
    <scope>NUCLEOTIDE SEQUENCE [LARGE SCALE GENOMIC DNA]</scope>
    <source>
        <strain evidence="1">DSM 105040</strain>
    </source>
</reference>
<dbReference type="InterPro" id="IPR050587">
    <property type="entry name" value="GNT1/Glycosyltrans_8"/>
</dbReference>
<dbReference type="PANTHER" id="PTHR11183">
    <property type="entry name" value="GLYCOGENIN SUBFAMILY MEMBER"/>
    <property type="match status" value="1"/>
</dbReference>
<evidence type="ECO:0000313" key="1">
    <source>
        <dbReference type="EMBL" id="MBB4022093.1"/>
    </source>
</evidence>
<accession>A0A840CB53</accession>
<dbReference type="Pfam" id="PF01501">
    <property type="entry name" value="Glyco_transf_8"/>
    <property type="match status" value="1"/>
</dbReference>